<comment type="similarity">
    <text evidence="2">Belongs to the GSP F family.</text>
</comment>
<evidence type="ECO:0000256" key="1">
    <source>
        <dbReference type="ARBA" id="ARBA00004651"/>
    </source>
</evidence>
<dbReference type="PRINTS" id="PR00812">
    <property type="entry name" value="BCTERIALGSPF"/>
</dbReference>
<dbReference type="PANTHER" id="PTHR30012:SF0">
    <property type="entry name" value="TYPE II SECRETION SYSTEM PROTEIN F-RELATED"/>
    <property type="match status" value="1"/>
</dbReference>
<feature type="domain" description="Type II secretion system protein GspF" evidence="8">
    <location>
        <begin position="216"/>
        <end position="339"/>
    </location>
</feature>
<dbReference type="Proteomes" id="UP000176376">
    <property type="component" value="Unassembled WGS sequence"/>
</dbReference>
<feature type="transmembrane region" description="Helical" evidence="7">
    <location>
        <begin position="157"/>
        <end position="187"/>
    </location>
</feature>
<evidence type="ECO:0000256" key="2">
    <source>
        <dbReference type="ARBA" id="ARBA00005745"/>
    </source>
</evidence>
<dbReference type="GO" id="GO:0005886">
    <property type="term" value="C:plasma membrane"/>
    <property type="evidence" value="ECO:0007669"/>
    <property type="project" value="UniProtKB-SubCell"/>
</dbReference>
<dbReference type="EMBL" id="MGAY01000054">
    <property type="protein sequence ID" value="OGK55761.1"/>
    <property type="molecule type" value="Genomic_DNA"/>
</dbReference>
<keyword evidence="5 7" id="KW-1133">Transmembrane helix</keyword>
<gene>
    <name evidence="9" type="ORF">A3J15_03765</name>
</gene>
<dbReference type="Gene3D" id="1.20.81.30">
    <property type="entry name" value="Type II secretion system (T2SS), domain F"/>
    <property type="match status" value="2"/>
</dbReference>
<name>A0A1F7JJI5_9BACT</name>
<protein>
    <recommendedName>
        <fullName evidence="8">Type II secretion system protein GspF domain-containing protein</fullName>
    </recommendedName>
</protein>
<organism evidence="9 10">
    <name type="scientific">Candidatus Roizmanbacteria bacterium RIFCSPLOWO2_02_FULL_38_10</name>
    <dbReference type="NCBI Taxonomy" id="1802074"/>
    <lineage>
        <taxon>Bacteria</taxon>
        <taxon>Candidatus Roizmaniibacteriota</taxon>
    </lineage>
</organism>
<feature type="transmembrane region" description="Helical" evidence="7">
    <location>
        <begin position="115"/>
        <end position="137"/>
    </location>
</feature>
<dbReference type="InterPro" id="IPR003004">
    <property type="entry name" value="GspF/PilC"/>
</dbReference>
<feature type="domain" description="Type II secretion system protein GspF" evidence="8">
    <location>
        <begin position="16"/>
        <end position="138"/>
    </location>
</feature>
<evidence type="ECO:0000313" key="10">
    <source>
        <dbReference type="Proteomes" id="UP000176376"/>
    </source>
</evidence>
<keyword evidence="3" id="KW-1003">Cell membrane</keyword>
<evidence type="ECO:0000256" key="6">
    <source>
        <dbReference type="ARBA" id="ARBA00023136"/>
    </source>
</evidence>
<evidence type="ECO:0000256" key="7">
    <source>
        <dbReference type="SAM" id="Phobius"/>
    </source>
</evidence>
<comment type="subcellular location">
    <subcellularLocation>
        <location evidence="1">Cell membrane</location>
        <topology evidence="1">Multi-pass membrane protein</topology>
    </subcellularLocation>
</comment>
<dbReference type="PANTHER" id="PTHR30012">
    <property type="entry name" value="GENERAL SECRETION PATHWAY PROTEIN"/>
    <property type="match status" value="1"/>
</dbReference>
<evidence type="ECO:0000313" key="9">
    <source>
        <dbReference type="EMBL" id="OGK55761.1"/>
    </source>
</evidence>
<evidence type="ECO:0000256" key="5">
    <source>
        <dbReference type="ARBA" id="ARBA00022989"/>
    </source>
</evidence>
<evidence type="ECO:0000256" key="4">
    <source>
        <dbReference type="ARBA" id="ARBA00022692"/>
    </source>
</evidence>
<reference evidence="9 10" key="1">
    <citation type="journal article" date="2016" name="Nat. Commun.">
        <title>Thousands of microbial genomes shed light on interconnected biogeochemical processes in an aquifer system.</title>
        <authorList>
            <person name="Anantharaman K."/>
            <person name="Brown C.T."/>
            <person name="Hug L.A."/>
            <person name="Sharon I."/>
            <person name="Castelle C.J."/>
            <person name="Probst A.J."/>
            <person name="Thomas B.C."/>
            <person name="Singh A."/>
            <person name="Wilkins M.J."/>
            <person name="Karaoz U."/>
            <person name="Brodie E.L."/>
            <person name="Williams K.H."/>
            <person name="Hubbard S.S."/>
            <person name="Banfield J.F."/>
        </authorList>
    </citation>
    <scope>NUCLEOTIDE SEQUENCE [LARGE SCALE GENOMIC DNA]</scope>
</reference>
<evidence type="ECO:0000256" key="3">
    <source>
        <dbReference type="ARBA" id="ARBA00022475"/>
    </source>
</evidence>
<comment type="caution">
    <text evidence="9">The sequence shown here is derived from an EMBL/GenBank/DDBJ whole genome shotgun (WGS) entry which is preliminary data.</text>
</comment>
<sequence length="350" mass="39010">MKAENISLSTTDKIGFVSNFSTMLGSGISILEAVDSLLEDAKGNQKKMLEMLRDDLIQGKRVYLSFSKFPKVFDKVTINLVKAAEESGTLDVALKDLKNSILKESEFTDKIKSALAYPILICIVFIGVMLVILIFVIPKIAQVFSQLRVTLPLPTKILIFISGVMTKNTIPMLIGLTAFIIGMFYLFKSRRRQFYSLFFHLPLVSILIKQIDLTRFSRNLYYLLNSGIPITNALELTEDVVLRGDIARIIHNCRETVSSGKRLSEGLRSDKKTIPSIMIKIVEAGEKSGTLDKSLLDISDFLDYQVTNSLRTITALIEPIMLVFVGVLIGGMMLSIIAPIYGLISQIGQR</sequence>
<accession>A0A1F7JJI5</accession>
<keyword evidence="4 7" id="KW-0812">Transmembrane</keyword>
<dbReference type="InterPro" id="IPR018076">
    <property type="entry name" value="T2SS_GspF_dom"/>
</dbReference>
<feature type="transmembrane region" description="Helical" evidence="7">
    <location>
        <begin position="320"/>
        <end position="344"/>
    </location>
</feature>
<dbReference type="Pfam" id="PF00482">
    <property type="entry name" value="T2SSF"/>
    <property type="match status" value="2"/>
</dbReference>
<dbReference type="AlphaFoldDB" id="A0A1F7JJI5"/>
<proteinExistence type="inferred from homology"/>
<evidence type="ECO:0000259" key="8">
    <source>
        <dbReference type="Pfam" id="PF00482"/>
    </source>
</evidence>
<dbReference type="InterPro" id="IPR042094">
    <property type="entry name" value="T2SS_GspF_sf"/>
</dbReference>
<dbReference type="STRING" id="1802074.A3J15_03765"/>
<keyword evidence="6 7" id="KW-0472">Membrane</keyword>